<reference evidence="1" key="2">
    <citation type="submission" date="2025-09" db="UniProtKB">
        <authorList>
            <consortium name="Ensembl"/>
        </authorList>
    </citation>
    <scope>IDENTIFICATION</scope>
</reference>
<dbReference type="Ensembl" id="ENSZALT00000010387.1">
    <property type="protein sequence ID" value="ENSZALP00000007241.1"/>
    <property type="gene ID" value="ENSZALG00000006455.1"/>
</dbReference>
<name>A0A8D2ME14_ZONAL</name>
<dbReference type="AlphaFoldDB" id="A0A8D2ME14"/>
<evidence type="ECO:0000313" key="1">
    <source>
        <dbReference type="Ensembl" id="ENSZALP00000007241.1"/>
    </source>
</evidence>
<evidence type="ECO:0000313" key="2">
    <source>
        <dbReference type="Proteomes" id="UP000694413"/>
    </source>
</evidence>
<proteinExistence type="predicted"/>
<dbReference type="Proteomes" id="UP000694413">
    <property type="component" value="Unassembled WGS sequence"/>
</dbReference>
<accession>A0A8D2ME14</accession>
<organism evidence="1 2">
    <name type="scientific">Zonotrichia albicollis</name>
    <name type="common">White-throated sparrow</name>
    <name type="synonym">Fringilla albicollis</name>
    <dbReference type="NCBI Taxonomy" id="44394"/>
    <lineage>
        <taxon>Eukaryota</taxon>
        <taxon>Metazoa</taxon>
        <taxon>Chordata</taxon>
        <taxon>Craniata</taxon>
        <taxon>Vertebrata</taxon>
        <taxon>Euteleostomi</taxon>
        <taxon>Archelosauria</taxon>
        <taxon>Archosauria</taxon>
        <taxon>Dinosauria</taxon>
        <taxon>Saurischia</taxon>
        <taxon>Theropoda</taxon>
        <taxon>Coelurosauria</taxon>
        <taxon>Aves</taxon>
        <taxon>Neognathae</taxon>
        <taxon>Neoaves</taxon>
        <taxon>Telluraves</taxon>
        <taxon>Australaves</taxon>
        <taxon>Passeriformes</taxon>
        <taxon>Passerellidae</taxon>
        <taxon>Zonotrichia</taxon>
    </lineage>
</organism>
<keyword evidence="2" id="KW-1185">Reference proteome</keyword>
<protein>
    <submittedName>
        <fullName evidence="1">Uncharacterized protein</fullName>
    </submittedName>
</protein>
<sequence length="79" mass="8917">ARGAVQPAGRDSLFILPGMLQIWQQRQCCLGCTNTTGTPYPSLTRAAEALKIFLKYFYHYKTAPLTLPCTWPISSRRLQ</sequence>
<reference evidence="1" key="1">
    <citation type="submission" date="2025-08" db="UniProtKB">
        <authorList>
            <consortium name="Ensembl"/>
        </authorList>
    </citation>
    <scope>IDENTIFICATION</scope>
</reference>